<dbReference type="EC" id="2.5.1.54" evidence="8"/>
<comment type="similarity">
    <text evidence="3 8">Belongs to the class-I DAHP synthase family.</text>
</comment>
<dbReference type="FunFam" id="3.20.20.70:FF:000005">
    <property type="entry name" value="Phospho-2-dehydro-3-deoxyheptonate aldolase"/>
    <property type="match status" value="1"/>
</dbReference>
<evidence type="ECO:0000259" key="9">
    <source>
        <dbReference type="Pfam" id="PF00793"/>
    </source>
</evidence>
<evidence type="ECO:0000256" key="7">
    <source>
        <dbReference type="ARBA" id="ARBA00047508"/>
    </source>
</evidence>
<dbReference type="EMBL" id="LGAV01000001">
    <property type="protein sequence ID" value="KOS16557.1"/>
    <property type="molecule type" value="Genomic_DNA"/>
</dbReference>
<reference evidence="10 11" key="1">
    <citation type="submission" date="2015-07" db="EMBL/GenBank/DDBJ databases">
        <title>Draft Genome Sequence of Malassezia furfur CBS1878 and Malassezia pachydermatis CBS1879.</title>
        <authorList>
            <person name="Triana S."/>
            <person name="Ohm R."/>
            <person name="Gonzalez A."/>
            <person name="DeCock H."/>
            <person name="Restrepo S."/>
            <person name="Celis A."/>
        </authorList>
    </citation>
    <scope>NUCLEOTIDE SEQUENCE [LARGE SCALE GENOMIC DNA]</scope>
    <source>
        <strain evidence="10 11">CBS 1879</strain>
    </source>
</reference>
<evidence type="ECO:0000256" key="3">
    <source>
        <dbReference type="ARBA" id="ARBA00007985"/>
    </source>
</evidence>
<organism evidence="10 11">
    <name type="scientific">Malassezia pachydermatis</name>
    <dbReference type="NCBI Taxonomy" id="77020"/>
    <lineage>
        <taxon>Eukaryota</taxon>
        <taxon>Fungi</taxon>
        <taxon>Dikarya</taxon>
        <taxon>Basidiomycota</taxon>
        <taxon>Ustilaginomycotina</taxon>
        <taxon>Malasseziomycetes</taxon>
        <taxon>Malasseziales</taxon>
        <taxon>Malasseziaceae</taxon>
        <taxon>Malassezia</taxon>
    </lineage>
</organism>
<accession>A0A0M8MTP7</accession>
<evidence type="ECO:0000256" key="8">
    <source>
        <dbReference type="PIRNR" id="PIRNR001361"/>
    </source>
</evidence>
<dbReference type="NCBIfam" id="NF009395">
    <property type="entry name" value="PRK12755.1"/>
    <property type="match status" value="1"/>
</dbReference>
<comment type="function">
    <text evidence="1">Stereospecific condensation of phosphoenolpyruvate (PEP) and D-erythrose-4-phosphate (E4P) giving rise to 3-deoxy-D-arabino-heptulosonate-7-phosphate (DAHP).</text>
</comment>
<evidence type="ECO:0000256" key="4">
    <source>
        <dbReference type="ARBA" id="ARBA00022605"/>
    </source>
</evidence>
<evidence type="ECO:0000256" key="2">
    <source>
        <dbReference type="ARBA" id="ARBA00004688"/>
    </source>
</evidence>
<dbReference type="AlphaFoldDB" id="A0A0M8MTP7"/>
<evidence type="ECO:0000256" key="1">
    <source>
        <dbReference type="ARBA" id="ARBA00003726"/>
    </source>
</evidence>
<dbReference type="OrthoDB" id="4699125at2759"/>
<dbReference type="GeneID" id="28729696"/>
<dbReference type="VEuPathDB" id="FungiDB:Malapachy_3348"/>
<dbReference type="STRING" id="77020.A0A0M8MTP7"/>
<sequence>MSDGVVYAQDSRVSGYEPLISPMLLTHELPVTDKAKNTIAKGRYEAAQVVHGKDDRLLVIVGPCSIHDVDQAKEYARRIKEKYDERWKDGLVVVMRAYFEKPRTTVGWKGLINDPDLDGSYHINRGLHIARKLLLEITEMGIPVACEVLDTISPQYLSDLYSWGAIGARTTESQLHRELVSGLSLPVGFKNSTDGGIGVAVDAIRASSQPHAFMGVTSQGLASIVKTTGNEDLHIILRGGKKGTNYDAESVQASKDELVKAIPGRHPSIMIDVSHGNSNKDYRNQPKAAAVVAEQIEQGQDAITGIMIESHINEGKQGEPKDGNRDALAYGVSITDACVSFETTVEMLDRLHNAVLARRAKAASA</sequence>
<evidence type="ECO:0000313" key="11">
    <source>
        <dbReference type="Proteomes" id="UP000037751"/>
    </source>
</evidence>
<feature type="domain" description="DAHP synthetase I/KDSA" evidence="9">
    <location>
        <begin position="45"/>
        <end position="347"/>
    </location>
</feature>
<keyword evidence="11" id="KW-1185">Reference proteome</keyword>
<comment type="caution">
    <text evidence="10">The sequence shown here is derived from an EMBL/GenBank/DDBJ whole genome shotgun (WGS) entry which is preliminary data.</text>
</comment>
<dbReference type="SUPFAM" id="SSF51569">
    <property type="entry name" value="Aldolase"/>
    <property type="match status" value="1"/>
</dbReference>
<dbReference type="NCBIfam" id="TIGR00034">
    <property type="entry name" value="aroFGH"/>
    <property type="match status" value="1"/>
</dbReference>
<comment type="catalytic activity">
    <reaction evidence="7 8">
        <text>D-erythrose 4-phosphate + phosphoenolpyruvate + H2O = 7-phospho-2-dehydro-3-deoxy-D-arabino-heptonate + phosphate</text>
        <dbReference type="Rhea" id="RHEA:14717"/>
        <dbReference type="ChEBI" id="CHEBI:15377"/>
        <dbReference type="ChEBI" id="CHEBI:16897"/>
        <dbReference type="ChEBI" id="CHEBI:43474"/>
        <dbReference type="ChEBI" id="CHEBI:58394"/>
        <dbReference type="ChEBI" id="CHEBI:58702"/>
        <dbReference type="EC" id="2.5.1.54"/>
    </reaction>
</comment>
<dbReference type="GO" id="GO:0008652">
    <property type="term" value="P:amino acid biosynthetic process"/>
    <property type="evidence" value="ECO:0007669"/>
    <property type="project" value="UniProtKB-KW"/>
</dbReference>
<comment type="pathway">
    <text evidence="2">Metabolic intermediate biosynthesis; chorismate biosynthesis; chorismate from D-erythrose 4-phosphate and phosphoenolpyruvate: step 1/7.</text>
</comment>
<dbReference type="InterPro" id="IPR006218">
    <property type="entry name" value="DAHP1/KDSA"/>
</dbReference>
<dbReference type="RefSeq" id="XP_017994189.1">
    <property type="nucleotide sequence ID" value="XM_018137820.1"/>
</dbReference>
<evidence type="ECO:0000256" key="5">
    <source>
        <dbReference type="ARBA" id="ARBA00022679"/>
    </source>
</evidence>
<dbReference type="InterPro" id="IPR013785">
    <property type="entry name" value="Aldolase_TIM"/>
</dbReference>
<gene>
    <name evidence="10" type="ORF">Malapachy_3348</name>
</gene>
<dbReference type="Gene3D" id="3.20.20.70">
    <property type="entry name" value="Aldolase class I"/>
    <property type="match status" value="1"/>
</dbReference>
<evidence type="ECO:0000313" key="10">
    <source>
        <dbReference type="EMBL" id="KOS16557.1"/>
    </source>
</evidence>
<dbReference type="GO" id="GO:0005737">
    <property type="term" value="C:cytoplasm"/>
    <property type="evidence" value="ECO:0007669"/>
    <property type="project" value="TreeGrafter"/>
</dbReference>
<dbReference type="InterPro" id="IPR006219">
    <property type="entry name" value="DAHP_synth_1"/>
</dbReference>
<evidence type="ECO:0000256" key="6">
    <source>
        <dbReference type="ARBA" id="ARBA00023141"/>
    </source>
</evidence>
<dbReference type="PANTHER" id="PTHR21225:SF12">
    <property type="entry name" value="PHOSPHO-2-DEHYDRO-3-DEOXYHEPTONATE ALDOLASE, TYROSINE-INHIBITED"/>
    <property type="match status" value="1"/>
</dbReference>
<keyword evidence="5 8" id="KW-0808">Transferase</keyword>
<dbReference type="PANTHER" id="PTHR21225">
    <property type="entry name" value="PHOSPHO-2-DEHYDRO-3-DEOXYHEPTONATE ALDOLASE DAHP SYNTHETASE"/>
    <property type="match status" value="1"/>
</dbReference>
<dbReference type="Pfam" id="PF00793">
    <property type="entry name" value="DAHP_synth_1"/>
    <property type="match status" value="1"/>
</dbReference>
<proteinExistence type="inferred from homology"/>
<keyword evidence="4 8" id="KW-0028">Amino-acid biosynthesis</keyword>
<keyword evidence="6 8" id="KW-0057">Aromatic amino acid biosynthesis</keyword>
<name>A0A0M8MTP7_9BASI</name>
<dbReference type="Proteomes" id="UP000037751">
    <property type="component" value="Unassembled WGS sequence"/>
</dbReference>
<dbReference type="PIRSF" id="PIRSF001361">
    <property type="entry name" value="DAHP_synthase"/>
    <property type="match status" value="1"/>
</dbReference>
<dbReference type="GO" id="GO:0003849">
    <property type="term" value="F:3-deoxy-7-phosphoheptulonate synthase activity"/>
    <property type="evidence" value="ECO:0007669"/>
    <property type="project" value="UniProtKB-EC"/>
</dbReference>
<dbReference type="GO" id="GO:0009073">
    <property type="term" value="P:aromatic amino acid family biosynthetic process"/>
    <property type="evidence" value="ECO:0007669"/>
    <property type="project" value="UniProtKB-KW"/>
</dbReference>
<protein>
    <recommendedName>
        <fullName evidence="8">Phospho-2-dehydro-3-deoxyheptonate aldolase</fullName>
        <ecNumber evidence="8">2.5.1.54</ecNumber>
    </recommendedName>
</protein>